<evidence type="ECO:0000256" key="6">
    <source>
        <dbReference type="ARBA" id="ARBA00022763"/>
    </source>
</evidence>
<evidence type="ECO:0000256" key="2">
    <source>
        <dbReference type="ARBA" id="ARBA00022490"/>
    </source>
</evidence>
<keyword evidence="8 13" id="KW-0460">Magnesium</keyword>
<comment type="cofactor">
    <cofactor evidence="13">
        <name>Mg(2+)</name>
        <dbReference type="ChEBI" id="CHEBI:18420"/>
    </cofactor>
    <text evidence="13">Binds 2 Mg(2+) ion per subunit.</text>
</comment>
<dbReference type="PANTHER" id="PTHR30194">
    <property type="entry name" value="CROSSOVER JUNCTION ENDODEOXYRIBONUCLEASE RUVC"/>
    <property type="match status" value="1"/>
</dbReference>
<comment type="subcellular location">
    <subcellularLocation>
        <location evidence="13">Cytoplasm</location>
    </subcellularLocation>
</comment>
<evidence type="ECO:0000256" key="10">
    <source>
        <dbReference type="ARBA" id="ARBA00023172"/>
    </source>
</evidence>
<keyword evidence="11 13" id="KW-0234">DNA repair</keyword>
<comment type="subunit">
    <text evidence="13">Homodimer which binds Holliday junction (HJ) DNA. The HJ becomes 2-fold symmetrical on binding to RuvC with unstacked arms; it has a different conformation from HJ DNA in complex with RuvA. In the full resolvosome a probable DNA-RuvA(4)-RuvB(12)-RuvC(2) complex forms which resolves the HJ.</text>
</comment>
<comment type="caution">
    <text evidence="14">The sequence shown here is derived from an EMBL/GenBank/DDBJ whole genome shotgun (WGS) entry which is preliminary data.</text>
</comment>
<dbReference type="GO" id="GO:0048476">
    <property type="term" value="C:Holliday junction resolvase complex"/>
    <property type="evidence" value="ECO:0007669"/>
    <property type="project" value="UniProtKB-UniRule"/>
</dbReference>
<feature type="binding site" evidence="13">
    <location>
        <position position="79"/>
    </location>
    <ligand>
        <name>Mg(2+)</name>
        <dbReference type="ChEBI" id="CHEBI:18420"/>
        <label>2</label>
    </ligand>
</feature>
<evidence type="ECO:0000256" key="8">
    <source>
        <dbReference type="ARBA" id="ARBA00022842"/>
    </source>
</evidence>
<keyword evidence="3 13" id="KW-0540">Nuclease</keyword>
<keyword evidence="7 13" id="KW-0378">Hydrolase</keyword>
<feature type="active site" evidence="13">
    <location>
        <position position="79"/>
    </location>
</feature>
<feature type="active site" evidence="13">
    <location>
        <position position="152"/>
    </location>
</feature>
<comment type="function">
    <text evidence="13">The RuvA-RuvB-RuvC complex processes Holliday junction (HJ) DNA during genetic recombination and DNA repair. Endonuclease that resolves HJ intermediates. Cleaves cruciform DNA by making single-stranded nicks across the HJ at symmetrical positions within the homologous arms, yielding a 5'-phosphate and a 3'-hydroxyl group; requires a central core of homology in the junction. The consensus cleavage sequence is 5'-(A/T)TT(C/G)-3'. Cleavage occurs on the 3'-side of the TT dinucleotide at the point of strand exchange. HJ branch migration catalyzed by RuvA-RuvB allows RuvC to scan DNA until it finds its consensus sequence, where it cleaves and resolves the cruciform DNA.</text>
</comment>
<accession>A0A2H0K721</accession>
<dbReference type="FunFam" id="3.30.420.10:FF:000002">
    <property type="entry name" value="Crossover junction endodeoxyribonuclease RuvC"/>
    <property type="match status" value="1"/>
</dbReference>
<dbReference type="InterPro" id="IPR012337">
    <property type="entry name" value="RNaseH-like_sf"/>
</dbReference>
<dbReference type="GO" id="GO:0005737">
    <property type="term" value="C:cytoplasm"/>
    <property type="evidence" value="ECO:0007669"/>
    <property type="project" value="UniProtKB-SubCell"/>
</dbReference>
<dbReference type="EC" id="3.1.21.10" evidence="13"/>
<feature type="binding site" evidence="13">
    <location>
        <position position="18"/>
    </location>
    <ligand>
        <name>Mg(2+)</name>
        <dbReference type="ChEBI" id="CHEBI:18420"/>
        <label>1</label>
    </ligand>
</feature>
<evidence type="ECO:0000256" key="7">
    <source>
        <dbReference type="ARBA" id="ARBA00022801"/>
    </source>
</evidence>
<keyword evidence="2 13" id="KW-0963">Cytoplasm</keyword>
<feature type="active site" evidence="13">
    <location>
        <position position="18"/>
    </location>
</feature>
<keyword evidence="5 13" id="KW-0255">Endonuclease</keyword>
<comment type="catalytic activity">
    <reaction evidence="12 13">
        <text>Endonucleolytic cleavage at a junction such as a reciprocal single-stranded crossover between two homologous DNA duplexes (Holliday junction).</text>
        <dbReference type="EC" id="3.1.21.10"/>
    </reaction>
</comment>
<keyword evidence="6 13" id="KW-0227">DNA damage</keyword>
<dbReference type="PANTHER" id="PTHR30194:SF3">
    <property type="entry name" value="CROSSOVER JUNCTION ENDODEOXYRIBONUCLEASE RUVC"/>
    <property type="match status" value="1"/>
</dbReference>
<protein>
    <recommendedName>
        <fullName evidence="13">Crossover junction endodeoxyribonuclease RuvC</fullName>
        <ecNumber evidence="13">3.1.21.10</ecNumber>
    </recommendedName>
    <alternativeName>
        <fullName evidence="13">Holliday junction nuclease RuvC</fullName>
    </alternativeName>
    <alternativeName>
        <fullName evidence="13">Holliday junction resolvase RuvC</fullName>
    </alternativeName>
</protein>
<evidence type="ECO:0000313" key="14">
    <source>
        <dbReference type="EMBL" id="PIQ67052.1"/>
    </source>
</evidence>
<dbReference type="GO" id="GO:0000287">
    <property type="term" value="F:magnesium ion binding"/>
    <property type="evidence" value="ECO:0007669"/>
    <property type="project" value="UniProtKB-UniRule"/>
</dbReference>
<keyword evidence="10 13" id="KW-0233">DNA recombination</keyword>
<dbReference type="PRINTS" id="PR00696">
    <property type="entry name" value="RSOLVASERUVC"/>
</dbReference>
<evidence type="ECO:0000256" key="9">
    <source>
        <dbReference type="ARBA" id="ARBA00023125"/>
    </source>
</evidence>
<proteinExistence type="inferred from homology"/>
<keyword evidence="4 13" id="KW-0479">Metal-binding</keyword>
<dbReference type="Proteomes" id="UP000229834">
    <property type="component" value="Unassembled WGS sequence"/>
</dbReference>
<organism evidence="14 15">
    <name type="scientific">Candidatus Zambryskibacteria bacterium CG11_big_fil_rev_8_21_14_0_20_40_24</name>
    <dbReference type="NCBI Taxonomy" id="1975116"/>
    <lineage>
        <taxon>Bacteria</taxon>
        <taxon>Candidatus Zambryskiibacteriota</taxon>
    </lineage>
</organism>
<feature type="binding site" evidence="13">
    <location>
        <position position="152"/>
    </location>
    <ligand>
        <name>Mg(2+)</name>
        <dbReference type="ChEBI" id="CHEBI:18420"/>
        <label>1</label>
    </ligand>
</feature>
<dbReference type="GO" id="GO:0008821">
    <property type="term" value="F:crossover junction DNA endonuclease activity"/>
    <property type="evidence" value="ECO:0007669"/>
    <property type="project" value="UniProtKB-UniRule"/>
</dbReference>
<keyword evidence="9 13" id="KW-0238">DNA-binding</keyword>
<dbReference type="InterPro" id="IPR002176">
    <property type="entry name" value="X-over_junc_endoDNase_RuvC"/>
</dbReference>
<dbReference type="InterPro" id="IPR036397">
    <property type="entry name" value="RNaseH_sf"/>
</dbReference>
<dbReference type="GO" id="GO:0006281">
    <property type="term" value="P:DNA repair"/>
    <property type="evidence" value="ECO:0007669"/>
    <property type="project" value="UniProtKB-UniRule"/>
</dbReference>
<dbReference type="CDD" id="cd16962">
    <property type="entry name" value="RuvC"/>
    <property type="match status" value="1"/>
</dbReference>
<dbReference type="AlphaFoldDB" id="A0A2H0K721"/>
<evidence type="ECO:0000256" key="13">
    <source>
        <dbReference type="HAMAP-Rule" id="MF_00034"/>
    </source>
</evidence>
<evidence type="ECO:0000256" key="5">
    <source>
        <dbReference type="ARBA" id="ARBA00022759"/>
    </source>
</evidence>
<sequence length="168" mass="18931">MTEKSKHKKTYHRILGIDPGYERVGLAVLEKDDSGKEVVLFSECFKTKKDFSHGDRLAKIGAEMRRVIDEFKPSAVSIEKLFFNTNQKTAFLVSEARGVILYEASLCNIKIFEFTPLEIKVAVTGYGRADKRQVIKMVNALVPMNKRGMEDDEYDAIATAITCMAVSK</sequence>
<comment type="similarity">
    <text evidence="1 13">Belongs to the RuvC family.</text>
</comment>
<dbReference type="SUPFAM" id="SSF53098">
    <property type="entry name" value="Ribonuclease H-like"/>
    <property type="match status" value="1"/>
</dbReference>
<evidence type="ECO:0000313" key="15">
    <source>
        <dbReference type="Proteomes" id="UP000229834"/>
    </source>
</evidence>
<dbReference type="HAMAP" id="MF_00034">
    <property type="entry name" value="RuvC"/>
    <property type="match status" value="1"/>
</dbReference>
<evidence type="ECO:0000256" key="4">
    <source>
        <dbReference type="ARBA" id="ARBA00022723"/>
    </source>
</evidence>
<dbReference type="GO" id="GO:0003677">
    <property type="term" value="F:DNA binding"/>
    <property type="evidence" value="ECO:0007669"/>
    <property type="project" value="UniProtKB-KW"/>
</dbReference>
<evidence type="ECO:0000256" key="1">
    <source>
        <dbReference type="ARBA" id="ARBA00009518"/>
    </source>
</evidence>
<dbReference type="GO" id="GO:0006310">
    <property type="term" value="P:DNA recombination"/>
    <property type="evidence" value="ECO:0007669"/>
    <property type="project" value="UniProtKB-UniRule"/>
</dbReference>
<dbReference type="Pfam" id="PF02075">
    <property type="entry name" value="RuvC"/>
    <property type="match status" value="1"/>
</dbReference>
<evidence type="ECO:0000256" key="12">
    <source>
        <dbReference type="ARBA" id="ARBA00029354"/>
    </source>
</evidence>
<evidence type="ECO:0000256" key="11">
    <source>
        <dbReference type="ARBA" id="ARBA00023204"/>
    </source>
</evidence>
<evidence type="ECO:0000256" key="3">
    <source>
        <dbReference type="ARBA" id="ARBA00022722"/>
    </source>
</evidence>
<gene>
    <name evidence="13" type="primary">ruvC</name>
    <name evidence="14" type="ORF">COV95_00790</name>
</gene>
<dbReference type="Gene3D" id="3.30.420.10">
    <property type="entry name" value="Ribonuclease H-like superfamily/Ribonuclease H"/>
    <property type="match status" value="1"/>
</dbReference>
<dbReference type="EMBL" id="PCVC01000024">
    <property type="protein sequence ID" value="PIQ67052.1"/>
    <property type="molecule type" value="Genomic_DNA"/>
</dbReference>
<reference evidence="14 15" key="1">
    <citation type="submission" date="2017-09" db="EMBL/GenBank/DDBJ databases">
        <title>Depth-based differentiation of microbial function through sediment-hosted aquifers and enrichment of novel symbionts in the deep terrestrial subsurface.</title>
        <authorList>
            <person name="Probst A.J."/>
            <person name="Ladd B."/>
            <person name="Jarett J.K."/>
            <person name="Geller-Mcgrath D.E."/>
            <person name="Sieber C.M."/>
            <person name="Emerson J.B."/>
            <person name="Anantharaman K."/>
            <person name="Thomas B.C."/>
            <person name="Malmstrom R."/>
            <person name="Stieglmeier M."/>
            <person name="Klingl A."/>
            <person name="Woyke T."/>
            <person name="Ryan C.M."/>
            <person name="Banfield J.F."/>
        </authorList>
    </citation>
    <scope>NUCLEOTIDE SEQUENCE [LARGE SCALE GENOMIC DNA]</scope>
    <source>
        <strain evidence="14">CG11_big_fil_rev_8_21_14_0_20_40_24</strain>
    </source>
</reference>
<name>A0A2H0K721_9BACT</name>